<keyword evidence="1" id="KW-0472">Membrane</keyword>
<keyword evidence="1" id="KW-1133">Transmembrane helix</keyword>
<accession>A0A1W6TS97</accession>
<reference evidence="2" key="1">
    <citation type="submission" date="2016-10" db="EMBL/GenBank/DDBJ databases">
        <title>The High Quality Genome of Vibrio alginolyticus K01M1.</title>
        <authorList>
            <person name="Wendling C."/>
            <person name="Chibani C.M."/>
            <person name="Hertel R."/>
            <person name="Sproer C."/>
            <person name="Bunk B."/>
            <person name="Overmann J."/>
            <person name="Roth O."/>
            <person name="Liesegang H."/>
        </authorList>
    </citation>
    <scope>NUCLEOTIDE SEQUENCE</scope>
    <source>
        <strain evidence="2">K05K4</strain>
    </source>
</reference>
<feature type="transmembrane region" description="Helical" evidence="1">
    <location>
        <begin position="98"/>
        <end position="120"/>
    </location>
</feature>
<dbReference type="RefSeq" id="WP_086046860.1">
    <property type="nucleotide sequence ID" value="NZ_CP017889.1"/>
</dbReference>
<dbReference type="InterPro" id="IPR009898">
    <property type="entry name" value="DUF1440"/>
</dbReference>
<proteinExistence type="predicted"/>
<keyword evidence="1" id="KW-0812">Transmembrane</keyword>
<feature type="transmembrane region" description="Helical" evidence="1">
    <location>
        <begin position="14"/>
        <end position="35"/>
    </location>
</feature>
<evidence type="ECO:0000256" key="1">
    <source>
        <dbReference type="SAM" id="Phobius"/>
    </source>
</evidence>
<feature type="transmembrane region" description="Helical" evidence="1">
    <location>
        <begin position="132"/>
        <end position="153"/>
    </location>
</feature>
<organism evidence="2">
    <name type="scientific">Vibrio alginolyticus</name>
    <dbReference type="NCBI Taxonomy" id="663"/>
    <lineage>
        <taxon>Bacteria</taxon>
        <taxon>Pseudomonadati</taxon>
        <taxon>Pseudomonadota</taxon>
        <taxon>Gammaproteobacteria</taxon>
        <taxon>Vibrionales</taxon>
        <taxon>Vibrionaceae</taxon>
        <taxon>Vibrio</taxon>
    </lineage>
</organism>
<dbReference type="AlphaFoldDB" id="A0A1W6TS97"/>
<name>A0A1W6TS97_VIBAL</name>
<dbReference type="Pfam" id="PF07274">
    <property type="entry name" value="DUF1440"/>
    <property type="match status" value="1"/>
</dbReference>
<evidence type="ECO:0000313" key="2">
    <source>
        <dbReference type="EMBL" id="ARP18722.1"/>
    </source>
</evidence>
<sequence length="203" mass="23381">MNILEQTDPKRRRYGIAAFVGLIAGIVSSFVKWGAEVPLPPRSSFDQFKEACNPEFLLRAAEQVDCSRNFLNPPYIFLRDWLGISDPNEAVYTFAGHIFNWVGVTHIIFSIVFAISYCIVSERFPKIKLWQGLFAGALAQIGVHMITFPLLGLTPPVIDWPWYEHVSEILGHLVWFWSIEIIRRDLRNRITHEPDPEIMVLQK</sequence>
<gene>
    <name evidence="2" type="primary">yagU</name>
    <name evidence="2" type="ORF">K05K4_18880</name>
</gene>
<protein>
    <submittedName>
        <fullName evidence="2">Inner membrane protein YagU</fullName>
    </submittedName>
</protein>
<dbReference type="EMBL" id="CP017902">
    <property type="protein sequence ID" value="ARP18722.1"/>
    <property type="molecule type" value="Genomic_DNA"/>
</dbReference>